<proteinExistence type="predicted"/>
<evidence type="ECO:0000313" key="1">
    <source>
        <dbReference type="EMBL" id="AHB69540.1"/>
    </source>
</evidence>
<dbReference type="PATRIC" id="fig|1401659.3.peg.1172"/>
<accession>V5TXV6</accession>
<reference evidence="1 2" key="1">
    <citation type="journal article" date="2014" name="Genome Announc.">
        <title>Complete Genome Sequence of Cronobacter sakazakii Strain CMCC 45402.</title>
        <authorList>
            <person name="Zhao Z."/>
            <person name="Wang L."/>
            <person name="Wang B."/>
            <person name="Liang H."/>
            <person name="Ye Q."/>
            <person name="Zeng M."/>
        </authorList>
    </citation>
    <scope>NUCLEOTIDE SEQUENCE [LARGE SCALE GENOMIC DNA]</scope>
    <source>
        <strain evidence="2">45402</strain>
    </source>
</reference>
<dbReference type="HOGENOM" id="CLU_2896533_0_0_6"/>
<name>V5TXV6_9ENTR</name>
<organism evidence="1 2">
    <name type="scientific">Cronobacter malonaticus</name>
    <dbReference type="NCBI Taxonomy" id="413503"/>
    <lineage>
        <taxon>Bacteria</taxon>
        <taxon>Pseudomonadati</taxon>
        <taxon>Pseudomonadota</taxon>
        <taxon>Gammaproteobacteria</taxon>
        <taxon>Enterobacterales</taxon>
        <taxon>Enterobacteriaceae</taxon>
        <taxon>Cronobacter</taxon>
    </lineage>
</organism>
<dbReference type="EMBL" id="CP006731">
    <property type="protein sequence ID" value="AHB69540.1"/>
    <property type="molecule type" value="Genomic_DNA"/>
</dbReference>
<dbReference type="AlphaFoldDB" id="V5TXV6"/>
<sequence>MFSQCMQENEYYVAKLAVAEFLVAVDLSPDDAIEVMQRAQGMDAMTDDCLDELIEDFAEGAE</sequence>
<gene>
    <name evidence="1" type="ORF">P262_01659</name>
</gene>
<evidence type="ECO:0000313" key="2">
    <source>
        <dbReference type="Proteomes" id="UP000018545"/>
    </source>
</evidence>
<protein>
    <submittedName>
        <fullName evidence="1">Uncharacterized protein</fullName>
    </submittedName>
</protein>
<dbReference type="Proteomes" id="UP000018545">
    <property type="component" value="Chromosome"/>
</dbReference>
<dbReference type="KEGG" id="csi:P262_01659"/>